<dbReference type="NCBIfam" id="NF005682">
    <property type="entry name" value="PRK07480.1"/>
    <property type="match status" value="1"/>
</dbReference>
<dbReference type="GO" id="GO:0009102">
    <property type="term" value="P:biotin biosynthetic process"/>
    <property type="evidence" value="ECO:0007669"/>
    <property type="project" value="TreeGrafter"/>
</dbReference>
<dbReference type="Gene3D" id="3.40.640.10">
    <property type="entry name" value="Type I PLP-dependent aspartate aminotransferase-like (Major domain)"/>
    <property type="match status" value="1"/>
</dbReference>
<evidence type="ECO:0000256" key="3">
    <source>
        <dbReference type="ARBA" id="ARBA00022576"/>
    </source>
</evidence>
<proteinExistence type="inferred from homology"/>
<dbReference type="InterPro" id="IPR015422">
    <property type="entry name" value="PyrdxlP-dep_Trfase_small"/>
</dbReference>
<comment type="caution">
    <text evidence="7">The sequence shown here is derived from an EMBL/GenBank/DDBJ whole genome shotgun (WGS) entry which is preliminary data.</text>
</comment>
<dbReference type="SUPFAM" id="SSF53383">
    <property type="entry name" value="PLP-dependent transferases"/>
    <property type="match status" value="1"/>
</dbReference>
<dbReference type="EMBL" id="QGLF01000003">
    <property type="protein sequence ID" value="PWR20613.1"/>
    <property type="molecule type" value="Genomic_DNA"/>
</dbReference>
<comment type="similarity">
    <text evidence="2 6">Belongs to the class-III pyridoxal-phosphate-dependent aminotransferase family.</text>
</comment>
<evidence type="ECO:0000256" key="4">
    <source>
        <dbReference type="ARBA" id="ARBA00022679"/>
    </source>
</evidence>
<evidence type="ECO:0000256" key="1">
    <source>
        <dbReference type="ARBA" id="ARBA00001933"/>
    </source>
</evidence>
<dbReference type="InterPro" id="IPR015424">
    <property type="entry name" value="PyrdxlP-dep_Trfase"/>
</dbReference>
<evidence type="ECO:0000256" key="6">
    <source>
        <dbReference type="RuleBase" id="RU003560"/>
    </source>
</evidence>
<dbReference type="CDD" id="cd00610">
    <property type="entry name" value="OAT_like"/>
    <property type="match status" value="1"/>
</dbReference>
<dbReference type="PROSITE" id="PS00600">
    <property type="entry name" value="AA_TRANSFER_CLASS_3"/>
    <property type="match status" value="1"/>
</dbReference>
<dbReference type="PANTHER" id="PTHR42684">
    <property type="entry name" value="ADENOSYLMETHIONINE-8-AMINO-7-OXONONANOATE AMINOTRANSFERASE"/>
    <property type="match status" value="1"/>
</dbReference>
<accession>A0A317E5D8</accession>
<dbReference type="RefSeq" id="WP_109921257.1">
    <property type="nucleotide sequence ID" value="NZ_QGLF01000003.1"/>
</dbReference>
<dbReference type="GO" id="GO:0004015">
    <property type="term" value="F:adenosylmethionine-8-amino-7-oxononanoate transaminase activity"/>
    <property type="evidence" value="ECO:0007669"/>
    <property type="project" value="TreeGrafter"/>
</dbReference>
<protein>
    <submittedName>
        <fullName evidence="7">Aspartate aminotransferase family protein</fullName>
    </submittedName>
</protein>
<dbReference type="PIRSF" id="PIRSF000521">
    <property type="entry name" value="Transaminase_4ab_Lys_Orn"/>
    <property type="match status" value="1"/>
</dbReference>
<keyword evidence="8" id="KW-1185">Reference proteome</keyword>
<dbReference type="Proteomes" id="UP000246077">
    <property type="component" value="Unassembled WGS sequence"/>
</dbReference>
<dbReference type="InterPro" id="IPR049704">
    <property type="entry name" value="Aminotrans_3_PPA_site"/>
</dbReference>
<gene>
    <name evidence="7" type="ORF">DKG75_11440</name>
</gene>
<evidence type="ECO:0000313" key="7">
    <source>
        <dbReference type="EMBL" id="PWR20613.1"/>
    </source>
</evidence>
<sequence length="458" mass="49479">MTASPVRNSTAALQAADARHHLHPFTDHAGLAAKGARVVTRAEGVRLWDSEGKSLLDGMSGLWCVNVGYGRADLAEVAKRQLLELPYYNTFFQTTHPPVVALSEKLASIAPAGMDLVTFAGSGSEANDSIAKLVRYFWNLQGKPRKKTIISRNYAYHGVTMQAASLSGLTAMHPQFDLPLPGVVHVEAPYWYAHGGDLSPDEFGLKAARAVERKILELGPETVGAFIGEPIQGAGGVIIPPATYWPEIMRICRQYDVLVIADEVICGFGRTGNWFGSQTFGIQPDFMTMAKGLTSGYIPMAGIMMGGRVAETFRSAGEEIVHGFTYSGHPVAAAVAVRNIEIMEEESLVAKAGGEIGAYFQDQLRGLADHRLVGEVRGVGMIAAIELVEHKPSRAFFDPKRNVGTQCRNHCFANGLVMRACRDVMVLAPPLSISKTEIDELVGLAAQCIELTARDLGR</sequence>
<dbReference type="GO" id="GO:0009448">
    <property type="term" value="P:gamma-aminobutyric acid metabolic process"/>
    <property type="evidence" value="ECO:0007669"/>
    <property type="project" value="TreeGrafter"/>
</dbReference>
<organism evidence="7 8">
    <name type="scientific">Zavarzinia compransoris</name>
    <dbReference type="NCBI Taxonomy" id="1264899"/>
    <lineage>
        <taxon>Bacteria</taxon>
        <taxon>Pseudomonadati</taxon>
        <taxon>Pseudomonadota</taxon>
        <taxon>Alphaproteobacteria</taxon>
        <taxon>Rhodospirillales</taxon>
        <taxon>Zavarziniaceae</taxon>
        <taxon>Zavarzinia</taxon>
    </lineage>
</organism>
<dbReference type="FunFam" id="3.40.640.10:FF:000014">
    <property type="entry name" value="Adenosylmethionine-8-amino-7-oxononanoate aminotransferase, probable"/>
    <property type="match status" value="1"/>
</dbReference>
<reference evidence="8" key="1">
    <citation type="submission" date="2018-05" db="EMBL/GenBank/DDBJ databases">
        <title>Zavarzinia sp. HR-AS.</title>
        <authorList>
            <person name="Lee Y."/>
            <person name="Jeon C.O."/>
        </authorList>
    </citation>
    <scope>NUCLEOTIDE SEQUENCE [LARGE SCALE GENOMIC DNA]</scope>
    <source>
        <strain evidence="8">DSM 1231</strain>
    </source>
</reference>
<comment type="cofactor">
    <cofactor evidence="1">
        <name>pyridoxal 5'-phosphate</name>
        <dbReference type="ChEBI" id="CHEBI:597326"/>
    </cofactor>
</comment>
<evidence type="ECO:0000313" key="8">
    <source>
        <dbReference type="Proteomes" id="UP000246077"/>
    </source>
</evidence>
<dbReference type="AlphaFoldDB" id="A0A317E5D8"/>
<keyword evidence="5 6" id="KW-0663">Pyridoxal phosphate</keyword>
<evidence type="ECO:0000256" key="5">
    <source>
        <dbReference type="ARBA" id="ARBA00022898"/>
    </source>
</evidence>
<dbReference type="InterPro" id="IPR005814">
    <property type="entry name" value="Aminotrans_3"/>
</dbReference>
<dbReference type="InterPro" id="IPR015421">
    <property type="entry name" value="PyrdxlP-dep_Trfase_major"/>
</dbReference>
<dbReference type="NCBIfam" id="NF004767">
    <property type="entry name" value="PRK06105.1"/>
    <property type="match status" value="1"/>
</dbReference>
<keyword evidence="4 7" id="KW-0808">Transferase</keyword>
<dbReference type="PANTHER" id="PTHR42684:SF3">
    <property type="entry name" value="ADENOSYLMETHIONINE-8-AMINO-7-OXONONANOATE AMINOTRANSFERASE"/>
    <property type="match status" value="1"/>
</dbReference>
<keyword evidence="3 7" id="KW-0032">Aminotransferase</keyword>
<evidence type="ECO:0000256" key="2">
    <source>
        <dbReference type="ARBA" id="ARBA00008954"/>
    </source>
</evidence>
<dbReference type="GO" id="GO:0030170">
    <property type="term" value="F:pyridoxal phosphate binding"/>
    <property type="evidence" value="ECO:0007669"/>
    <property type="project" value="InterPro"/>
</dbReference>
<dbReference type="Pfam" id="PF00202">
    <property type="entry name" value="Aminotran_3"/>
    <property type="match status" value="1"/>
</dbReference>
<dbReference type="Gene3D" id="3.90.1150.10">
    <property type="entry name" value="Aspartate Aminotransferase, domain 1"/>
    <property type="match status" value="1"/>
</dbReference>
<dbReference type="OrthoDB" id="9801834at2"/>
<name>A0A317E5D8_9PROT</name>